<dbReference type="EMBL" id="QTSX02003594">
    <property type="protein sequence ID" value="KAJ9070064.1"/>
    <property type="molecule type" value="Genomic_DNA"/>
</dbReference>
<keyword evidence="2" id="KW-1185">Reference proteome</keyword>
<organism evidence="1 2">
    <name type="scientific">Entomophthora muscae</name>
    <dbReference type="NCBI Taxonomy" id="34485"/>
    <lineage>
        <taxon>Eukaryota</taxon>
        <taxon>Fungi</taxon>
        <taxon>Fungi incertae sedis</taxon>
        <taxon>Zoopagomycota</taxon>
        <taxon>Entomophthoromycotina</taxon>
        <taxon>Entomophthoromycetes</taxon>
        <taxon>Entomophthorales</taxon>
        <taxon>Entomophthoraceae</taxon>
        <taxon>Entomophthora</taxon>
    </lineage>
</organism>
<dbReference type="Proteomes" id="UP001165960">
    <property type="component" value="Unassembled WGS sequence"/>
</dbReference>
<proteinExistence type="predicted"/>
<sequence>MIELPTVFLTFGSIFMLLLLVQFARILRTREQEPDAEMGMPEVGPMTEATATPSSPGTLAATRPQNSTVDSWLFTLTPPLINRVSTGADFELHFVQPCSIQTVLPFPRERENCYFEIRFIELPETTNLVIGLAPKDEVHDKIPGKGKHSVGLETNSGFLLTSNFSHEYGNKIFPGDVIGCGFRPLNDRVFFTRNGRRYPRVVFEHQSQDIFPTIHASGPCVVEYNFGQHGFTLSSANTRGYGLTAPNQLSVPPPSYNHHSMDMSIRSSRDSESFMISESTSTHLLSPTIQLSPTTRPPPYVSSNEIVSPTFNPSTSHQS</sequence>
<protein>
    <submittedName>
        <fullName evidence="1">Protein ssh4</fullName>
    </submittedName>
</protein>
<accession>A0ACC2T683</accession>
<evidence type="ECO:0000313" key="1">
    <source>
        <dbReference type="EMBL" id="KAJ9070064.1"/>
    </source>
</evidence>
<evidence type="ECO:0000313" key="2">
    <source>
        <dbReference type="Proteomes" id="UP001165960"/>
    </source>
</evidence>
<gene>
    <name evidence="1" type="primary">ssh4_2</name>
    <name evidence="1" type="ORF">DSO57_1012313</name>
</gene>
<comment type="caution">
    <text evidence="1">The sequence shown here is derived from an EMBL/GenBank/DDBJ whole genome shotgun (WGS) entry which is preliminary data.</text>
</comment>
<reference evidence="1" key="1">
    <citation type="submission" date="2022-04" db="EMBL/GenBank/DDBJ databases">
        <title>Genome of the entomopathogenic fungus Entomophthora muscae.</title>
        <authorList>
            <person name="Elya C."/>
            <person name="Lovett B.R."/>
            <person name="Lee E."/>
            <person name="Macias A.M."/>
            <person name="Hajek A.E."/>
            <person name="De Bivort B.L."/>
            <person name="Kasson M.T."/>
            <person name="De Fine Licht H.H."/>
            <person name="Stajich J.E."/>
        </authorList>
    </citation>
    <scope>NUCLEOTIDE SEQUENCE</scope>
    <source>
        <strain evidence="1">Berkeley</strain>
    </source>
</reference>
<name>A0ACC2T683_9FUNG</name>